<organism evidence="2 3">
    <name type="scientific">Saccharopolyspora spinosa</name>
    <dbReference type="NCBI Taxonomy" id="60894"/>
    <lineage>
        <taxon>Bacteria</taxon>
        <taxon>Bacillati</taxon>
        <taxon>Actinomycetota</taxon>
        <taxon>Actinomycetes</taxon>
        <taxon>Pseudonocardiales</taxon>
        <taxon>Pseudonocardiaceae</taxon>
        <taxon>Saccharopolyspora</taxon>
    </lineage>
</organism>
<sequence>MVWQLSEALEAKRTARLASPRIPAVSIETADSPKNPTVSIETENNPPRFPQFQLKLWTVPRIPQFQLKLWTNLRSEARSGGRRRRSGGRRNRWQSAWAATHAFHDSARPGDVVLLPPRGERRRLRVAKA</sequence>
<feature type="region of interest" description="Disordered" evidence="1">
    <location>
        <begin position="21"/>
        <end position="46"/>
    </location>
</feature>
<dbReference type="Proteomes" id="UP000233786">
    <property type="component" value="Unassembled WGS sequence"/>
</dbReference>
<feature type="compositionally biased region" description="Polar residues" evidence="1">
    <location>
        <begin position="32"/>
        <end position="45"/>
    </location>
</feature>
<dbReference type="AlphaFoldDB" id="A0A2N3XUM8"/>
<dbReference type="EMBL" id="PJNB01000001">
    <property type="protein sequence ID" value="PKW14359.1"/>
    <property type="molecule type" value="Genomic_DNA"/>
</dbReference>
<name>A0A2N3XUM8_SACSN</name>
<protein>
    <submittedName>
        <fullName evidence="2">Uncharacterized protein</fullName>
    </submittedName>
</protein>
<gene>
    <name evidence="2" type="ORF">A8926_1969</name>
</gene>
<reference evidence="2" key="1">
    <citation type="submission" date="2017-12" db="EMBL/GenBank/DDBJ databases">
        <title>Sequencing the genomes of 1000 Actinobacteria strains.</title>
        <authorList>
            <person name="Klenk H.-P."/>
        </authorList>
    </citation>
    <scope>NUCLEOTIDE SEQUENCE [LARGE SCALE GENOMIC DNA]</scope>
    <source>
        <strain evidence="2">DSM 44228</strain>
    </source>
</reference>
<evidence type="ECO:0000313" key="3">
    <source>
        <dbReference type="Proteomes" id="UP000233786"/>
    </source>
</evidence>
<evidence type="ECO:0000256" key="1">
    <source>
        <dbReference type="SAM" id="MobiDB-lite"/>
    </source>
</evidence>
<accession>A0A2N3XUM8</accession>
<proteinExistence type="predicted"/>
<evidence type="ECO:0000313" key="2">
    <source>
        <dbReference type="EMBL" id="PKW14359.1"/>
    </source>
</evidence>
<keyword evidence="3" id="KW-1185">Reference proteome</keyword>
<comment type="caution">
    <text evidence="2">The sequence shown here is derived from an EMBL/GenBank/DDBJ whole genome shotgun (WGS) entry which is preliminary data.</text>
</comment>